<dbReference type="eggNOG" id="COG4570">
    <property type="taxonomic scope" value="Bacteria"/>
</dbReference>
<evidence type="ECO:0000313" key="1">
    <source>
        <dbReference type="EMBL" id="ADV46443.1"/>
    </source>
</evidence>
<dbReference type="RefSeq" id="WP_013554134.1">
    <property type="nucleotide sequence ID" value="NC_014935.1"/>
</dbReference>
<organism evidence="1 2">
    <name type="scientific">Nitratifractor salsuginis (strain DSM 16511 / JCM 12458 / E9I37-1)</name>
    <dbReference type="NCBI Taxonomy" id="749222"/>
    <lineage>
        <taxon>Bacteria</taxon>
        <taxon>Pseudomonadati</taxon>
        <taxon>Campylobacterota</taxon>
        <taxon>Epsilonproteobacteria</taxon>
        <taxon>Campylobacterales</taxon>
        <taxon>Sulfurovaceae</taxon>
        <taxon>Nitratifractor</taxon>
    </lineage>
</organism>
<gene>
    <name evidence="1" type="ordered locus">Nitsa_1190</name>
</gene>
<dbReference type="InterPro" id="IPR008822">
    <property type="entry name" value="Endonuclease_RusA-like"/>
</dbReference>
<reference evidence="2" key="2">
    <citation type="submission" date="2011-01" db="EMBL/GenBank/DDBJ databases">
        <title>The complete genome of Nitratifractor salsuginis DSM 16511.</title>
        <authorList>
            <consortium name="US DOE Joint Genome Institute (JGI-PGF)"/>
            <person name="Lucas S."/>
            <person name="Copeland A."/>
            <person name="Lapidus A."/>
            <person name="Bruce D."/>
            <person name="Goodwin L."/>
            <person name="Pitluck S."/>
            <person name="Kyrpides N."/>
            <person name="Mavromatis K."/>
            <person name="Ivanova N."/>
            <person name="Mikhailova N."/>
            <person name="Zeytun A."/>
            <person name="Detter J.C."/>
            <person name="Tapia R."/>
            <person name="Han C."/>
            <person name="Land M."/>
            <person name="Hauser L."/>
            <person name="Markowitz V."/>
            <person name="Cheng J.-F."/>
            <person name="Hugenholtz P."/>
            <person name="Woyke T."/>
            <person name="Wu D."/>
            <person name="Tindall B."/>
            <person name="Schuetze A."/>
            <person name="Brambilla E."/>
            <person name="Klenk H.-P."/>
            <person name="Eisen J.A."/>
        </authorList>
    </citation>
    <scope>NUCLEOTIDE SEQUENCE [LARGE SCALE GENOMIC DNA]</scope>
    <source>
        <strain evidence="2">DSM 16511 / JCM 12458 / E9I37-1</strain>
    </source>
</reference>
<dbReference type="GO" id="GO:0006281">
    <property type="term" value="P:DNA repair"/>
    <property type="evidence" value="ECO:0007669"/>
    <property type="project" value="InterPro"/>
</dbReference>
<keyword evidence="2" id="KW-1185">Reference proteome</keyword>
<dbReference type="EMBL" id="CP002452">
    <property type="protein sequence ID" value="ADV46443.1"/>
    <property type="molecule type" value="Genomic_DNA"/>
</dbReference>
<dbReference type="Proteomes" id="UP000008633">
    <property type="component" value="Chromosome"/>
</dbReference>
<dbReference type="STRING" id="749222.Nitsa_1190"/>
<dbReference type="Gene3D" id="3.30.1330.70">
    <property type="entry name" value="Holliday junction resolvase RusA"/>
    <property type="match status" value="1"/>
</dbReference>
<accession>E6WYD1</accession>
<reference evidence="1 2" key="1">
    <citation type="journal article" date="2011" name="Stand. Genomic Sci.">
        <title>Complete genome sequence of Nitratifractor salsuginis type strain (E9I37-1).</title>
        <authorList>
            <person name="Anderson I."/>
            <person name="Sikorski J."/>
            <person name="Zeytun A."/>
            <person name="Nolan M."/>
            <person name="Lapidus A."/>
            <person name="Lucas S."/>
            <person name="Hammon N."/>
            <person name="Deshpande S."/>
            <person name="Cheng J.F."/>
            <person name="Tapia R."/>
            <person name="Han C."/>
            <person name="Goodwin L."/>
            <person name="Pitluck S."/>
            <person name="Liolios K."/>
            <person name="Pagani I."/>
            <person name="Ivanova N."/>
            <person name="Huntemann M."/>
            <person name="Mavromatis K."/>
            <person name="Ovchinikova G."/>
            <person name="Pati A."/>
            <person name="Chen A."/>
            <person name="Palaniappan K."/>
            <person name="Land M."/>
            <person name="Hauser L."/>
            <person name="Brambilla E.M."/>
            <person name="Ngatchou-Djao O.D."/>
            <person name="Rohde M."/>
            <person name="Tindall B.J."/>
            <person name="Goker M."/>
            <person name="Detter J.C."/>
            <person name="Woyke T."/>
            <person name="Bristow J."/>
            <person name="Eisen J.A."/>
            <person name="Markowitz V."/>
            <person name="Hugenholtz P."/>
            <person name="Klenk H.P."/>
            <person name="Kyrpides N.C."/>
        </authorList>
    </citation>
    <scope>NUCLEOTIDE SEQUENCE [LARGE SCALE GENOMIC DNA]</scope>
    <source>
        <strain evidence="2">DSM 16511 / JCM 12458 / E9I37-1</strain>
    </source>
</reference>
<dbReference type="InterPro" id="IPR036614">
    <property type="entry name" value="RusA-like_sf"/>
</dbReference>
<name>E6WYD1_NITSE</name>
<dbReference type="GO" id="GO:0006310">
    <property type="term" value="P:DNA recombination"/>
    <property type="evidence" value="ECO:0007669"/>
    <property type="project" value="InterPro"/>
</dbReference>
<sequence>MRKEILIFDIVPVPAPRPRVTKSGAYMPESYRNFKRIIGYLARRQLKAPFTGAVKMNILFQFKKPKSWSKAKRKRAFWHTQKPDKDNLEKSIKDALEGIAYRNDSAVASGSIHKVWGDCNRIVVELEDLSDEERPEMFYQYAKEEGR</sequence>
<dbReference type="Pfam" id="PF05866">
    <property type="entry name" value="RusA"/>
    <property type="match status" value="1"/>
</dbReference>
<dbReference type="GO" id="GO:0000287">
    <property type="term" value="F:magnesium ion binding"/>
    <property type="evidence" value="ECO:0007669"/>
    <property type="project" value="InterPro"/>
</dbReference>
<dbReference type="OrthoDB" id="3732467at2"/>
<evidence type="ECO:0000313" key="2">
    <source>
        <dbReference type="Proteomes" id="UP000008633"/>
    </source>
</evidence>
<dbReference type="KEGG" id="nsa:Nitsa_1190"/>
<dbReference type="HOGENOM" id="CLU_124338_3_0_7"/>
<dbReference type="AlphaFoldDB" id="E6WYD1"/>
<dbReference type="SUPFAM" id="SSF103084">
    <property type="entry name" value="Holliday junction resolvase RusA"/>
    <property type="match status" value="1"/>
</dbReference>
<proteinExistence type="predicted"/>
<protein>
    <submittedName>
        <fullName evidence="1">Endodeoxyribonuclease RusA</fullName>
    </submittedName>
</protein>